<reference evidence="1 2" key="1">
    <citation type="submission" date="2019-07" db="EMBL/GenBank/DDBJ databases">
        <title>Whole genome shotgun sequence of Aneurinibacillus danicus NBRC 102444.</title>
        <authorList>
            <person name="Hosoyama A."/>
            <person name="Uohara A."/>
            <person name="Ohji S."/>
            <person name="Ichikawa N."/>
        </authorList>
    </citation>
    <scope>NUCLEOTIDE SEQUENCE [LARGE SCALE GENOMIC DNA]</scope>
    <source>
        <strain evidence="1 2">NBRC 102444</strain>
    </source>
</reference>
<organism evidence="1 2">
    <name type="scientific">Aneurinibacillus danicus</name>
    <dbReference type="NCBI Taxonomy" id="267746"/>
    <lineage>
        <taxon>Bacteria</taxon>
        <taxon>Bacillati</taxon>
        <taxon>Bacillota</taxon>
        <taxon>Bacilli</taxon>
        <taxon>Bacillales</taxon>
        <taxon>Paenibacillaceae</taxon>
        <taxon>Aneurinibacillus group</taxon>
        <taxon>Aneurinibacillus</taxon>
    </lineage>
</organism>
<protein>
    <submittedName>
        <fullName evidence="1">Uncharacterized protein</fullName>
    </submittedName>
</protein>
<evidence type="ECO:0000313" key="2">
    <source>
        <dbReference type="Proteomes" id="UP000321157"/>
    </source>
</evidence>
<dbReference type="AlphaFoldDB" id="A0A511V8V9"/>
<sequence length="50" mass="5323">MYGIKTKLAGEIGLNEGVSLTKTFGFPSSLKVKKSPASLRFSYDAGLSIN</sequence>
<proteinExistence type="predicted"/>
<evidence type="ECO:0000313" key="1">
    <source>
        <dbReference type="EMBL" id="GEN35367.1"/>
    </source>
</evidence>
<keyword evidence="2" id="KW-1185">Reference proteome</keyword>
<gene>
    <name evidence="1" type="ORF">ADA01nite_28270</name>
</gene>
<dbReference type="EMBL" id="BJXX01000127">
    <property type="protein sequence ID" value="GEN35367.1"/>
    <property type="molecule type" value="Genomic_DNA"/>
</dbReference>
<dbReference type="Proteomes" id="UP000321157">
    <property type="component" value="Unassembled WGS sequence"/>
</dbReference>
<accession>A0A511V8V9</accession>
<comment type="caution">
    <text evidence="1">The sequence shown here is derived from an EMBL/GenBank/DDBJ whole genome shotgun (WGS) entry which is preliminary data.</text>
</comment>
<name>A0A511V8V9_9BACL</name>